<dbReference type="Proteomes" id="UP000216107">
    <property type="component" value="Unassembled WGS sequence"/>
</dbReference>
<gene>
    <name evidence="3" type="ORF">BGI27_01945</name>
    <name evidence="4" type="ORF">CGU29_02215</name>
</gene>
<reference evidence="4 5" key="2">
    <citation type="submission" date="2017-07" db="EMBL/GenBank/DDBJ databases">
        <title>Candidatus Dactylopiibacterium carminicum, a nitrogen-fixing symbiont of the cochineal insect Dactylopius coccus and Dactylopius opuntiae (Hemiptera: Coccoidea: Dactylopiidae).</title>
        <authorList>
            <person name="Vera A."/>
        </authorList>
    </citation>
    <scope>NUCLEOTIDE SEQUENCE [LARGE SCALE GENOMIC DNA]</scope>
    <source>
        <strain evidence="4 5">NFDCM</strain>
    </source>
</reference>
<name>A0A272EXU9_9RHOO</name>
<dbReference type="EMBL" id="NMRN01000003">
    <property type="protein sequence ID" value="PAS94947.1"/>
    <property type="molecule type" value="Genomic_DNA"/>
</dbReference>
<keyword evidence="6" id="KW-1185">Reference proteome</keyword>
<feature type="transmembrane region" description="Helical" evidence="2">
    <location>
        <begin position="30"/>
        <end position="50"/>
    </location>
</feature>
<proteinExistence type="predicted"/>
<evidence type="ECO:0000256" key="1">
    <source>
        <dbReference type="SAM" id="MobiDB-lite"/>
    </source>
</evidence>
<sequence length="172" mass="19644">MSKPSRRTRRNQKPDNQNEAQTYRHRQTGWTMLALFAIPIALCLASSQFHPQQQNSLLGVAGALTLLAWQFAWLWTEVDQTRLRVIFGPGLIRKQVLLVDIVKAEVTTSRFMEGWGIHYTRRGWLYNVSGRDCVLITQRDGKSFLVGSNDAMGLWEALQQHIEPEEPQPAQG</sequence>
<evidence type="ECO:0000256" key="2">
    <source>
        <dbReference type="SAM" id="Phobius"/>
    </source>
</evidence>
<keyword evidence="2" id="KW-1133">Transmembrane helix</keyword>
<reference evidence="3 6" key="1">
    <citation type="submission" date="2016-08" db="EMBL/GenBank/DDBJ databases">
        <title>Candidatus Dactylopiibacterium carminicum genome sequence.</title>
        <authorList>
            <person name="Ramirez-Puebla S.T."/>
            <person name="Ormeno-Orrillo E."/>
            <person name="Vera-Ponce De Leon A."/>
            <person name="Luis L."/>
            <person name="Sanchez-Flores A."/>
            <person name="Monica R."/>
            <person name="Martinez-Romero E."/>
        </authorList>
    </citation>
    <scope>NUCLEOTIDE SEQUENCE [LARGE SCALE GENOMIC DNA]</scope>
    <source>
        <strain evidence="3">END1</strain>
    </source>
</reference>
<accession>A0A272EXU9</accession>
<comment type="caution">
    <text evidence="4">The sequence shown here is derived from an EMBL/GenBank/DDBJ whole genome shotgun (WGS) entry which is preliminary data.</text>
</comment>
<protein>
    <recommendedName>
        <fullName evidence="7">Bacterial Pleckstrin homology domain-containing protein</fullName>
    </recommendedName>
</protein>
<evidence type="ECO:0000313" key="3">
    <source>
        <dbReference type="EMBL" id="KAF7600484.1"/>
    </source>
</evidence>
<keyword evidence="2" id="KW-0472">Membrane</keyword>
<evidence type="ECO:0008006" key="7">
    <source>
        <dbReference type="Google" id="ProtNLM"/>
    </source>
</evidence>
<organism evidence="4 5">
    <name type="scientific">Candidatus Dactylopiibacterium carminicum</name>
    <dbReference type="NCBI Taxonomy" id="857335"/>
    <lineage>
        <taxon>Bacteria</taxon>
        <taxon>Pseudomonadati</taxon>
        <taxon>Pseudomonadota</taxon>
        <taxon>Betaproteobacteria</taxon>
        <taxon>Rhodocyclales</taxon>
        <taxon>Rhodocyclaceae</taxon>
        <taxon>Candidatus Dactylopiibacterium</taxon>
    </lineage>
</organism>
<feature type="transmembrane region" description="Helical" evidence="2">
    <location>
        <begin position="56"/>
        <end position="75"/>
    </location>
</feature>
<evidence type="ECO:0000313" key="6">
    <source>
        <dbReference type="Proteomes" id="UP000623509"/>
    </source>
</evidence>
<evidence type="ECO:0000313" key="4">
    <source>
        <dbReference type="EMBL" id="PAS94947.1"/>
    </source>
</evidence>
<dbReference type="AlphaFoldDB" id="A0A272EXU9"/>
<dbReference type="Proteomes" id="UP000623509">
    <property type="component" value="Unassembled WGS sequence"/>
</dbReference>
<dbReference type="OrthoDB" id="5471116at2"/>
<dbReference type="EMBL" id="MDUX01000004">
    <property type="protein sequence ID" value="KAF7600484.1"/>
    <property type="molecule type" value="Genomic_DNA"/>
</dbReference>
<keyword evidence="2" id="KW-0812">Transmembrane</keyword>
<dbReference type="RefSeq" id="WP_095523241.1">
    <property type="nucleotide sequence ID" value="NZ_MDUX01000004.1"/>
</dbReference>
<evidence type="ECO:0000313" key="5">
    <source>
        <dbReference type="Proteomes" id="UP000216107"/>
    </source>
</evidence>
<feature type="compositionally biased region" description="Basic residues" evidence="1">
    <location>
        <begin position="1"/>
        <end position="11"/>
    </location>
</feature>
<feature type="region of interest" description="Disordered" evidence="1">
    <location>
        <begin position="1"/>
        <end position="22"/>
    </location>
</feature>